<evidence type="ECO:0000313" key="7">
    <source>
        <dbReference type="Proteomes" id="UP000324800"/>
    </source>
</evidence>
<dbReference type="AlphaFoldDB" id="A0A5J4UPH8"/>
<dbReference type="PANTHER" id="PTHR11956:SF5">
    <property type="entry name" value="ARGININE--TRNA LIGASE, CYTOPLASMIC"/>
    <property type="match status" value="1"/>
</dbReference>
<dbReference type="SUPFAM" id="SSF52374">
    <property type="entry name" value="Nucleotidylyl transferase"/>
    <property type="match status" value="1"/>
</dbReference>
<protein>
    <recommendedName>
        <fullName evidence="2">arginine--tRNA ligase</fullName>
        <ecNumber evidence="2">6.1.1.19</ecNumber>
    </recommendedName>
</protein>
<gene>
    <name evidence="6" type="ORF">EZS28_032240</name>
</gene>
<feature type="region of interest" description="Disordered" evidence="4">
    <location>
        <begin position="411"/>
        <end position="433"/>
    </location>
</feature>
<evidence type="ECO:0000259" key="5">
    <source>
        <dbReference type="SMART" id="SM00836"/>
    </source>
</evidence>
<dbReference type="Pfam" id="PF05746">
    <property type="entry name" value="DALR_1"/>
    <property type="match status" value="1"/>
</dbReference>
<dbReference type="EMBL" id="SNRW01013772">
    <property type="protein sequence ID" value="KAA6372233.1"/>
    <property type="molecule type" value="Genomic_DNA"/>
</dbReference>
<dbReference type="Proteomes" id="UP000324800">
    <property type="component" value="Unassembled WGS sequence"/>
</dbReference>
<comment type="catalytic activity">
    <reaction evidence="3">
        <text>tRNA(Arg) + L-arginine + ATP = L-arginyl-tRNA(Arg) + AMP + diphosphate</text>
        <dbReference type="Rhea" id="RHEA:20301"/>
        <dbReference type="Rhea" id="RHEA-COMP:9658"/>
        <dbReference type="Rhea" id="RHEA-COMP:9673"/>
        <dbReference type="ChEBI" id="CHEBI:30616"/>
        <dbReference type="ChEBI" id="CHEBI:32682"/>
        <dbReference type="ChEBI" id="CHEBI:33019"/>
        <dbReference type="ChEBI" id="CHEBI:78442"/>
        <dbReference type="ChEBI" id="CHEBI:78513"/>
        <dbReference type="ChEBI" id="CHEBI:456215"/>
        <dbReference type="EC" id="6.1.1.19"/>
    </reaction>
</comment>
<feature type="domain" description="DALR anticodon binding" evidence="5">
    <location>
        <begin position="494"/>
        <end position="631"/>
    </location>
</feature>
<dbReference type="SMART" id="SM00836">
    <property type="entry name" value="DALR_1"/>
    <property type="match status" value="1"/>
</dbReference>
<dbReference type="EC" id="6.1.1.19" evidence="2"/>
<dbReference type="Gene3D" id="3.40.50.620">
    <property type="entry name" value="HUPs"/>
    <property type="match status" value="1"/>
</dbReference>
<evidence type="ECO:0000313" key="6">
    <source>
        <dbReference type="EMBL" id="KAA6372233.1"/>
    </source>
</evidence>
<comment type="caution">
    <text evidence="6">The sequence shown here is derived from an EMBL/GenBank/DDBJ whole genome shotgun (WGS) entry which is preliminary data.</text>
</comment>
<dbReference type="InterPro" id="IPR008909">
    <property type="entry name" value="DALR_anticod-bd"/>
</dbReference>
<evidence type="ECO:0000256" key="2">
    <source>
        <dbReference type="ARBA" id="ARBA00012837"/>
    </source>
</evidence>
<dbReference type="InterPro" id="IPR009080">
    <property type="entry name" value="tRNAsynth_Ia_anticodon-bd"/>
</dbReference>
<proteinExistence type="inferred from homology"/>
<name>A0A5J4UPH8_9EUKA</name>
<keyword evidence="6" id="KW-0436">Ligase</keyword>
<sequence>MQQIFDIVTAYVAQKSGFNNLPQCRADSIYELRDVSFPLHSIGNEKAEEIYKNLSTELAKDPIPLLESVILQKGFLNINDLGAQIGLTYVGFRRIYPILKPYLKIDLWIGIIYAVCNTLQNIQDIGWVLNETKDVILNNKEDELISKIIDNKARDEAANVCNVYRDIYSRHSQMMDILIKELNGINIKKEAGQWNLRYENADPEAVKEFRRMVNLTLSGQQETLDTYGVRHQNFAYESELGWEQSNDRVLKVLKETKYFHPQTQKNEKGIPEGGYLDLAQFLTDSGLAVGKRGYQKDYPRLYILRPDGSTLYTFRDIVFSIKKGDNADIVYNVICTEQNLSQEKVQLGLRLISPQIAEKQWHLSYELVRLVGRRMSGRRGIFVTADEVYKELKEGTAEISLKRKQEKEELLKKRKEASDKNKETNEQQESKIEDIDEQITSDNTPEAIAAFERINHHVAVAAMKFSLISCSLHTELVIDVAKATNPDEASAPFLLYNYARFCSVIDRFESSVASGKIPPLCQLDQVDWKLLDGNAEWKLLMKYAVMLPGLVEQIACPVMPQRPSLPNFPVHLLPEYLINFVREFSSFYHLNRIIQDGQPALTHARIWLCKIFRQVLGNGLKFIGITPLERM</sequence>
<dbReference type="GO" id="GO:0006420">
    <property type="term" value="P:arginyl-tRNA aminoacylation"/>
    <property type="evidence" value="ECO:0007669"/>
    <property type="project" value="InterPro"/>
</dbReference>
<comment type="similarity">
    <text evidence="1">Belongs to the class-I aminoacyl-tRNA synthetase family.</text>
</comment>
<dbReference type="GO" id="GO:0004814">
    <property type="term" value="F:arginine-tRNA ligase activity"/>
    <property type="evidence" value="ECO:0007669"/>
    <property type="project" value="UniProtKB-EC"/>
</dbReference>
<dbReference type="InterPro" id="IPR001278">
    <property type="entry name" value="Arg-tRNA-ligase"/>
</dbReference>
<evidence type="ECO:0000256" key="4">
    <source>
        <dbReference type="SAM" id="MobiDB-lite"/>
    </source>
</evidence>
<dbReference type="Gene3D" id="1.10.730.10">
    <property type="entry name" value="Isoleucyl-tRNA Synthetase, Domain 1"/>
    <property type="match status" value="1"/>
</dbReference>
<reference evidence="6 7" key="1">
    <citation type="submission" date="2019-03" db="EMBL/GenBank/DDBJ databases">
        <title>Single cell metagenomics reveals metabolic interactions within the superorganism composed of flagellate Streblomastix strix and complex community of Bacteroidetes bacteria on its surface.</title>
        <authorList>
            <person name="Treitli S.C."/>
            <person name="Kolisko M."/>
            <person name="Husnik F."/>
            <person name="Keeling P."/>
            <person name="Hampl V."/>
        </authorList>
    </citation>
    <scope>NUCLEOTIDE SEQUENCE [LARGE SCALE GENOMIC DNA]</scope>
    <source>
        <strain evidence="6">ST1C</strain>
    </source>
</reference>
<dbReference type="SUPFAM" id="SSF47323">
    <property type="entry name" value="Anticodon-binding domain of a subclass of class I aminoacyl-tRNA synthetases"/>
    <property type="match status" value="1"/>
</dbReference>
<accession>A0A5J4UPH8</accession>
<organism evidence="6 7">
    <name type="scientific">Streblomastix strix</name>
    <dbReference type="NCBI Taxonomy" id="222440"/>
    <lineage>
        <taxon>Eukaryota</taxon>
        <taxon>Metamonada</taxon>
        <taxon>Preaxostyla</taxon>
        <taxon>Oxymonadida</taxon>
        <taxon>Streblomastigidae</taxon>
        <taxon>Streblomastix</taxon>
    </lineage>
</organism>
<dbReference type="PANTHER" id="PTHR11956">
    <property type="entry name" value="ARGINYL-TRNA SYNTHETASE"/>
    <property type="match status" value="1"/>
</dbReference>
<dbReference type="OrthoDB" id="9990834at2759"/>
<dbReference type="InterPro" id="IPR014729">
    <property type="entry name" value="Rossmann-like_a/b/a_fold"/>
</dbReference>
<evidence type="ECO:0000256" key="1">
    <source>
        <dbReference type="ARBA" id="ARBA00005594"/>
    </source>
</evidence>
<dbReference type="GO" id="GO:0005524">
    <property type="term" value="F:ATP binding"/>
    <property type="evidence" value="ECO:0007669"/>
    <property type="project" value="InterPro"/>
</dbReference>
<evidence type="ECO:0000256" key="3">
    <source>
        <dbReference type="ARBA" id="ARBA00049339"/>
    </source>
</evidence>